<evidence type="ECO:0000256" key="3">
    <source>
        <dbReference type="ARBA" id="ARBA00022723"/>
    </source>
</evidence>
<keyword evidence="2" id="KW-0548">Nucleotidyltransferase</keyword>
<dbReference type="InterPro" id="IPR006116">
    <property type="entry name" value="NT_2-5OAS_ClassI-CCAase"/>
</dbReference>
<dbReference type="Pfam" id="PF21654">
    <property type="entry name" value="DncV-like_NTFase"/>
    <property type="match status" value="1"/>
</dbReference>
<dbReference type="Proteomes" id="UP001157915">
    <property type="component" value="Unassembled WGS sequence"/>
</dbReference>
<reference evidence="12 13" key="1">
    <citation type="submission" date="2017-05" db="EMBL/GenBank/DDBJ databases">
        <authorList>
            <person name="Varghese N."/>
            <person name="Submissions S."/>
        </authorList>
    </citation>
    <scope>NUCLEOTIDE SEQUENCE [LARGE SCALE GENOMIC DNA]</scope>
    <source>
        <strain evidence="12 13">DSM 15360</strain>
    </source>
</reference>
<keyword evidence="13" id="KW-1185">Reference proteome</keyword>
<keyword evidence="1" id="KW-0808">Transferase</keyword>
<dbReference type="RefSeq" id="WP_283414444.1">
    <property type="nucleotide sequence ID" value="NZ_FXUA01000008.1"/>
</dbReference>
<evidence type="ECO:0000256" key="4">
    <source>
        <dbReference type="ARBA" id="ARBA00022741"/>
    </source>
</evidence>
<protein>
    <recommendedName>
        <fullName evidence="9">Cyclic GMP-AMP synthase</fullName>
    </recommendedName>
</protein>
<evidence type="ECO:0000256" key="10">
    <source>
        <dbReference type="ARBA" id="ARBA00048304"/>
    </source>
</evidence>
<sequence>MNLTKEQKEQFEEILEEVGSSLDITESEYNAAVQSYESVGRYLSKDDSDLAKYEPTILPQGSFLLGTVIRPICKDDDIDLDLVCQLKNKNFHWTQADVKNKVGDQLRKHKTLESLLDEEGRRCWTLKYREKSPNGGKYHMDILPAIISEGYGILLEKAFSNRSLEEIDSLSIRMTDTELLNYPSSIYVEEWPKTNPFGYASWFFQQAEIGLEKSFSLRESIKPVPKYQKEKLPLQRAVQILKRHRDMIFNGDEDKPISIIITTLAARAYRKESDVVGALFGIVNRMEDFVETKEDPVSGEFYKSIPNPVNLGENFADRWRGNSIKEDNFYKWLKKLKKDLAEFVENRGVNLQNSLSDSLGKGVISEAFTKIGVRKRMLTESGLNRFDSKIGISTSGVSFLKSHNFYGNAEE</sequence>
<dbReference type="InterPro" id="IPR048445">
    <property type="entry name" value="DncV-like_NTFase"/>
</dbReference>
<dbReference type="EMBL" id="FXUA01000008">
    <property type="protein sequence ID" value="SMP33446.1"/>
    <property type="molecule type" value="Genomic_DNA"/>
</dbReference>
<name>A0ABY1PIC1_9BACT</name>
<evidence type="ECO:0000256" key="7">
    <source>
        <dbReference type="ARBA" id="ARBA00023080"/>
    </source>
</evidence>
<comment type="catalytic activity">
    <reaction evidence="10">
        <text>GTP + ATP = 3',3'-cGAMP + 2 diphosphate</text>
        <dbReference type="Rhea" id="RHEA:35647"/>
        <dbReference type="ChEBI" id="CHEBI:30616"/>
        <dbReference type="ChEBI" id="CHEBI:33019"/>
        <dbReference type="ChEBI" id="CHEBI:37565"/>
        <dbReference type="ChEBI" id="CHEBI:71501"/>
    </reaction>
    <physiologicalReaction direction="left-to-right" evidence="10">
        <dbReference type="Rhea" id="RHEA:35648"/>
    </physiologicalReaction>
</comment>
<evidence type="ECO:0000256" key="2">
    <source>
        <dbReference type="ARBA" id="ARBA00022695"/>
    </source>
</evidence>
<accession>A0ABY1PIC1</accession>
<keyword evidence="5" id="KW-0067">ATP-binding</keyword>
<proteinExistence type="predicted"/>
<evidence type="ECO:0000256" key="9">
    <source>
        <dbReference type="ARBA" id="ARBA00044145"/>
    </source>
</evidence>
<comment type="caution">
    <text evidence="12">The sequence shown here is derived from an EMBL/GenBank/DDBJ whole genome shotgun (WGS) entry which is preliminary data.</text>
</comment>
<evidence type="ECO:0000313" key="13">
    <source>
        <dbReference type="Proteomes" id="UP001157915"/>
    </source>
</evidence>
<keyword evidence="7" id="KW-0546">Nucleotide metabolism</keyword>
<evidence type="ECO:0000259" key="11">
    <source>
        <dbReference type="Pfam" id="PF21654"/>
    </source>
</evidence>
<keyword evidence="8" id="KW-0051">Antiviral defense</keyword>
<dbReference type="CDD" id="cd05400">
    <property type="entry name" value="NT_2-5OAS_ClassI-CCAase"/>
    <property type="match status" value="1"/>
</dbReference>
<keyword evidence="4" id="KW-0547">Nucleotide-binding</keyword>
<organism evidence="12 13">
    <name type="scientific">Algoriphagus winogradskyi</name>
    <dbReference type="NCBI Taxonomy" id="237017"/>
    <lineage>
        <taxon>Bacteria</taxon>
        <taxon>Pseudomonadati</taxon>
        <taxon>Bacteroidota</taxon>
        <taxon>Cytophagia</taxon>
        <taxon>Cytophagales</taxon>
        <taxon>Cyclobacteriaceae</taxon>
        <taxon>Algoriphagus</taxon>
    </lineage>
</organism>
<keyword evidence="6" id="KW-0460">Magnesium</keyword>
<evidence type="ECO:0000256" key="6">
    <source>
        <dbReference type="ARBA" id="ARBA00022842"/>
    </source>
</evidence>
<evidence type="ECO:0000313" key="12">
    <source>
        <dbReference type="EMBL" id="SMP33446.1"/>
    </source>
</evidence>
<evidence type="ECO:0000256" key="1">
    <source>
        <dbReference type="ARBA" id="ARBA00022679"/>
    </source>
</evidence>
<evidence type="ECO:0000256" key="5">
    <source>
        <dbReference type="ARBA" id="ARBA00022840"/>
    </source>
</evidence>
<feature type="domain" description="Cyclic GMP-AMP synthase DncV-like nucleotidyltransferase" evidence="11">
    <location>
        <begin position="55"/>
        <end position="142"/>
    </location>
</feature>
<gene>
    <name evidence="12" type="ORF">SAMN06265367_108193</name>
</gene>
<keyword evidence="3" id="KW-0479">Metal-binding</keyword>
<evidence type="ECO:0000256" key="8">
    <source>
        <dbReference type="ARBA" id="ARBA00023118"/>
    </source>
</evidence>